<comment type="caution">
    <text evidence="15">The sequence shown here is derived from an EMBL/GenBank/DDBJ whole genome shotgun (WGS) entry which is preliminary data.</text>
</comment>
<dbReference type="InterPro" id="IPR013013">
    <property type="entry name" value="PTS_EIIC_1"/>
</dbReference>
<feature type="transmembrane region" description="Helical" evidence="12">
    <location>
        <begin position="278"/>
        <end position="298"/>
    </location>
</feature>
<evidence type="ECO:0000256" key="6">
    <source>
        <dbReference type="ARBA" id="ARBA00022683"/>
    </source>
</evidence>
<dbReference type="EMBL" id="AAZDVE040000014">
    <property type="protein sequence ID" value="EMP9433068.1"/>
    <property type="molecule type" value="Genomic_DNA"/>
</dbReference>
<evidence type="ECO:0000256" key="4">
    <source>
        <dbReference type="ARBA" id="ARBA00022597"/>
    </source>
</evidence>
<evidence type="ECO:0000259" key="14">
    <source>
        <dbReference type="PROSITE" id="PS51103"/>
    </source>
</evidence>
<evidence type="ECO:0000256" key="2">
    <source>
        <dbReference type="ARBA" id="ARBA00022448"/>
    </source>
</evidence>
<evidence type="ECO:0000256" key="11">
    <source>
        <dbReference type="PROSITE-ProRule" id="PRU00421"/>
    </source>
</evidence>
<dbReference type="InterPro" id="IPR018113">
    <property type="entry name" value="PTrfase_EIIB_Cys"/>
</dbReference>
<proteinExistence type="predicted"/>
<dbReference type="GO" id="GO:0016301">
    <property type="term" value="F:kinase activity"/>
    <property type="evidence" value="ECO:0007669"/>
    <property type="project" value="UniProtKB-KW"/>
</dbReference>
<dbReference type="PANTHER" id="PTHR30175">
    <property type="entry name" value="PHOSPHOTRANSFERASE SYSTEM TRANSPORT PROTEIN"/>
    <property type="match status" value="1"/>
</dbReference>
<dbReference type="PROSITE" id="PS01035">
    <property type="entry name" value="PTS_EIIB_TYPE_1_CYS"/>
    <property type="match status" value="1"/>
</dbReference>
<dbReference type="GO" id="GO:0008982">
    <property type="term" value="F:protein-N(PI)-phosphohistidine-sugar phosphotransferase activity"/>
    <property type="evidence" value="ECO:0007669"/>
    <property type="project" value="InterPro"/>
</dbReference>
<keyword evidence="7 12" id="KW-0812">Transmembrane</keyword>
<keyword evidence="8" id="KW-0418">Kinase</keyword>
<dbReference type="SUPFAM" id="SSF55604">
    <property type="entry name" value="Glucose permease domain IIB"/>
    <property type="match status" value="1"/>
</dbReference>
<dbReference type="InterPro" id="IPR036878">
    <property type="entry name" value="Glu_permease_IIB"/>
</dbReference>
<dbReference type="CDD" id="cd00212">
    <property type="entry name" value="PTS_IIB_glc"/>
    <property type="match status" value="1"/>
</dbReference>
<keyword evidence="9 12" id="KW-1133">Transmembrane helix</keyword>
<keyword evidence="2" id="KW-0813">Transport</keyword>
<evidence type="ECO:0000259" key="13">
    <source>
        <dbReference type="PROSITE" id="PS51098"/>
    </source>
</evidence>
<feature type="transmembrane region" description="Helical" evidence="12">
    <location>
        <begin position="100"/>
        <end position="133"/>
    </location>
</feature>
<dbReference type="Pfam" id="PF02378">
    <property type="entry name" value="PTS_EIIC"/>
    <property type="match status" value="1"/>
</dbReference>
<keyword evidence="5" id="KW-0808">Transferase</keyword>
<evidence type="ECO:0000256" key="10">
    <source>
        <dbReference type="ARBA" id="ARBA00023136"/>
    </source>
</evidence>
<sequence>MDYEKTGLDILRFIGGVSNIEYLTHCSTRLRINLYDNNNIDREELEKIPGVIAVIINIQCQIVIGKEIVNVYNVINNLLIAQKDPVNNTIKTKKRLGPLLIDFIISVFQPILPAIAGGGILKSILIILDMLGWLKKGTPTYQVLDCIGSSPIYFLPILVAITTAVRLKVNVVIAVSCVSVLILPEMIRIMTEGTSFLDFKLENIQYATQVFPAILCVLFYSQTEKLFTRYVPALLQSFLTPMLSFIVTVPITLLILGPMGYQLGVAITTAMIWLHSHLGFIATSMVACTLPFLVATGMHKPLLPYAISTLAQHGKETLYMPASLAHNIAEAGACFAVLVKSKNKSTKPIVFSAGISALCGITEPALYGVTFVNKVVLYAVIAGSAIGGSFLGYMSVASFASASPSLVSISIFASSDFPKNIIYALIGASISFSITFLITFIFWHEKNNEKQNKKIENEKLTSTPFLSNK</sequence>
<comment type="subcellular location">
    <subcellularLocation>
        <location evidence="1">Cell membrane</location>
        <topology evidence="1">Multi-pass membrane protein</topology>
    </subcellularLocation>
</comment>
<feature type="transmembrane region" description="Helical" evidence="12">
    <location>
        <begin position="375"/>
        <end position="400"/>
    </location>
</feature>
<dbReference type="GO" id="GO:0005886">
    <property type="term" value="C:plasma membrane"/>
    <property type="evidence" value="ECO:0007669"/>
    <property type="project" value="UniProtKB-SubCell"/>
</dbReference>
<organism evidence="15">
    <name type="scientific">Providencia stuartii</name>
    <dbReference type="NCBI Taxonomy" id="588"/>
    <lineage>
        <taxon>Bacteria</taxon>
        <taxon>Pseudomonadati</taxon>
        <taxon>Pseudomonadota</taxon>
        <taxon>Gammaproteobacteria</taxon>
        <taxon>Enterobacterales</taxon>
        <taxon>Morganellaceae</taxon>
        <taxon>Providencia</taxon>
    </lineage>
</organism>
<protein>
    <submittedName>
        <fullName evidence="15">PTS transporter subunit EIIC</fullName>
    </submittedName>
</protein>
<evidence type="ECO:0000313" key="15">
    <source>
        <dbReference type="EMBL" id="EMP9433068.1"/>
    </source>
</evidence>
<dbReference type="PANTHER" id="PTHR30175:SF1">
    <property type="entry name" value="PTS SYSTEM ARBUTIN-, CELLOBIOSE-, AND SALICIN-SPECIFIC EIIBC COMPONENT-RELATED"/>
    <property type="match status" value="1"/>
</dbReference>
<accession>A0AAI9I0D2</accession>
<feature type="transmembrane region" description="Helical" evidence="12">
    <location>
        <begin position="421"/>
        <end position="443"/>
    </location>
</feature>
<feature type="transmembrane region" description="Helical" evidence="12">
    <location>
        <begin position="153"/>
        <end position="183"/>
    </location>
</feature>
<reference evidence="15" key="1">
    <citation type="submission" date="2024-02" db="EMBL/GenBank/DDBJ databases">
        <authorList>
            <consortium name="Clinical and Environmental Microbiology Branch: Whole genome sequencing antimicrobial resistance pathogens in the healthcare setting"/>
        </authorList>
    </citation>
    <scope>NUCLEOTIDE SEQUENCE</scope>
    <source>
        <strain evidence="15">2020GO-00142</strain>
    </source>
</reference>
<feature type="active site" description="Phosphocysteine intermediate; for EIIB activity" evidence="11">
    <location>
        <position position="26"/>
    </location>
</feature>
<evidence type="ECO:0000256" key="1">
    <source>
        <dbReference type="ARBA" id="ARBA00004651"/>
    </source>
</evidence>
<dbReference type="GO" id="GO:0090589">
    <property type="term" value="F:protein-phosphocysteine-trehalose phosphotransferase system transporter activity"/>
    <property type="evidence" value="ECO:0007669"/>
    <property type="project" value="TreeGrafter"/>
</dbReference>
<feature type="transmembrane region" description="Helical" evidence="12">
    <location>
        <begin position="204"/>
        <end position="221"/>
    </location>
</feature>
<evidence type="ECO:0000256" key="5">
    <source>
        <dbReference type="ARBA" id="ARBA00022679"/>
    </source>
</evidence>
<gene>
    <name evidence="15" type="ORF">JRA39_002120</name>
</gene>
<dbReference type="InterPro" id="IPR003352">
    <property type="entry name" value="PTS_EIIC"/>
</dbReference>
<keyword evidence="4" id="KW-0762">Sugar transport</keyword>
<evidence type="ECO:0000256" key="7">
    <source>
        <dbReference type="ARBA" id="ARBA00022692"/>
    </source>
</evidence>
<feature type="domain" description="PTS EIIB type-1" evidence="13">
    <location>
        <begin position="4"/>
        <end position="85"/>
    </location>
</feature>
<dbReference type="InterPro" id="IPR050558">
    <property type="entry name" value="PTS_Sugar-Specific_Components"/>
</dbReference>
<keyword evidence="10 12" id="KW-0472">Membrane</keyword>
<dbReference type="PROSITE" id="PS51103">
    <property type="entry name" value="PTS_EIIC_TYPE_1"/>
    <property type="match status" value="1"/>
</dbReference>
<dbReference type="Pfam" id="PF00367">
    <property type="entry name" value="PTS_EIIB"/>
    <property type="match status" value="1"/>
</dbReference>
<evidence type="ECO:0000256" key="3">
    <source>
        <dbReference type="ARBA" id="ARBA00022475"/>
    </source>
</evidence>
<keyword evidence="6" id="KW-0598">Phosphotransferase system</keyword>
<dbReference type="PROSITE" id="PS51098">
    <property type="entry name" value="PTS_EIIB_TYPE_1"/>
    <property type="match status" value="1"/>
</dbReference>
<dbReference type="InterPro" id="IPR001996">
    <property type="entry name" value="PTS_IIB_1"/>
</dbReference>
<evidence type="ECO:0000256" key="8">
    <source>
        <dbReference type="ARBA" id="ARBA00022777"/>
    </source>
</evidence>
<dbReference type="GO" id="GO:0015771">
    <property type="term" value="P:trehalose transport"/>
    <property type="evidence" value="ECO:0007669"/>
    <property type="project" value="TreeGrafter"/>
</dbReference>
<dbReference type="AlphaFoldDB" id="A0AAI9I0D2"/>
<feature type="transmembrane region" description="Helical" evidence="12">
    <location>
        <begin position="233"/>
        <end position="257"/>
    </location>
</feature>
<evidence type="ECO:0000256" key="9">
    <source>
        <dbReference type="ARBA" id="ARBA00022989"/>
    </source>
</evidence>
<dbReference type="Gene3D" id="3.30.1360.60">
    <property type="entry name" value="Glucose permease domain IIB"/>
    <property type="match status" value="1"/>
</dbReference>
<dbReference type="GO" id="GO:0009401">
    <property type="term" value="P:phosphoenolpyruvate-dependent sugar phosphotransferase system"/>
    <property type="evidence" value="ECO:0007669"/>
    <property type="project" value="UniProtKB-KW"/>
</dbReference>
<evidence type="ECO:0000256" key="12">
    <source>
        <dbReference type="SAM" id="Phobius"/>
    </source>
</evidence>
<feature type="domain" description="PTS EIIC type-1" evidence="14">
    <location>
        <begin position="102"/>
        <end position="456"/>
    </location>
</feature>
<name>A0AAI9I0D2_PROST</name>
<keyword evidence="3" id="KW-1003">Cell membrane</keyword>